<feature type="compositionally biased region" description="Basic residues" evidence="11">
    <location>
        <begin position="434"/>
        <end position="447"/>
    </location>
</feature>
<organism evidence="14 15">
    <name type="scientific">Naegleria lovaniensis</name>
    <name type="common">Amoeba</name>
    <dbReference type="NCBI Taxonomy" id="51637"/>
    <lineage>
        <taxon>Eukaryota</taxon>
        <taxon>Discoba</taxon>
        <taxon>Heterolobosea</taxon>
        <taxon>Tetramitia</taxon>
        <taxon>Eutetramitia</taxon>
        <taxon>Vahlkampfiidae</taxon>
        <taxon>Naegleria</taxon>
    </lineage>
</organism>
<evidence type="ECO:0000259" key="13">
    <source>
        <dbReference type="Pfam" id="PF10699"/>
    </source>
</evidence>
<keyword evidence="3" id="KW-1003">Cell membrane</keyword>
<dbReference type="GO" id="GO:0008289">
    <property type="term" value="F:lipid binding"/>
    <property type="evidence" value="ECO:0007669"/>
    <property type="project" value="UniProtKB-KW"/>
</dbReference>
<dbReference type="Pfam" id="PF10699">
    <property type="entry name" value="HAP2-GCS1"/>
    <property type="match status" value="1"/>
</dbReference>
<dbReference type="RefSeq" id="XP_044555849.1">
    <property type="nucleotide sequence ID" value="XM_044693278.1"/>
</dbReference>
<dbReference type="GO" id="GO:0007338">
    <property type="term" value="P:single fertilization"/>
    <property type="evidence" value="ECO:0007669"/>
    <property type="project" value="UniProtKB-KW"/>
</dbReference>
<reference evidence="14 15" key="1">
    <citation type="journal article" date="2018" name="BMC Genomics">
        <title>The genome of Naegleria lovaniensis, the basis for a comparative approach to unravel pathogenicity factors of the human pathogenic amoeba N. fowleri.</title>
        <authorList>
            <person name="Liechti N."/>
            <person name="Schurch N."/>
            <person name="Bruggmann R."/>
            <person name="Wittwer M."/>
        </authorList>
    </citation>
    <scope>NUCLEOTIDE SEQUENCE [LARGE SCALE GENOMIC DNA]</scope>
    <source>
        <strain evidence="14 15">ATCC 30569</strain>
    </source>
</reference>
<evidence type="ECO:0000256" key="2">
    <source>
        <dbReference type="ARBA" id="ARBA00010929"/>
    </source>
</evidence>
<evidence type="ECO:0000256" key="11">
    <source>
        <dbReference type="SAM" id="MobiDB-lite"/>
    </source>
</evidence>
<feature type="compositionally biased region" description="Basic residues" evidence="11">
    <location>
        <begin position="456"/>
        <end position="470"/>
    </location>
</feature>
<feature type="region of interest" description="Disordered" evidence="11">
    <location>
        <begin position="434"/>
        <end position="483"/>
    </location>
</feature>
<evidence type="ECO:0000256" key="8">
    <source>
        <dbReference type="ARBA" id="ARBA00023136"/>
    </source>
</evidence>
<dbReference type="AlphaFoldDB" id="A0AA88KYF4"/>
<evidence type="ECO:0000313" key="14">
    <source>
        <dbReference type="EMBL" id="KAG2393955.1"/>
    </source>
</evidence>
<keyword evidence="8 12" id="KW-0472">Membrane</keyword>
<evidence type="ECO:0000256" key="6">
    <source>
        <dbReference type="ARBA" id="ARBA00022989"/>
    </source>
</evidence>
<dbReference type="EMBL" id="PYSW02000001">
    <property type="protein sequence ID" value="KAG2393955.1"/>
    <property type="molecule type" value="Genomic_DNA"/>
</dbReference>
<evidence type="ECO:0000256" key="4">
    <source>
        <dbReference type="ARBA" id="ARBA00022692"/>
    </source>
</evidence>
<gene>
    <name evidence="14" type="ORF">C9374_003719</name>
</gene>
<accession>A0AA88KYF4</accession>
<evidence type="ECO:0000256" key="3">
    <source>
        <dbReference type="ARBA" id="ARBA00022475"/>
    </source>
</evidence>
<proteinExistence type="inferred from homology"/>
<keyword evidence="6 12" id="KW-1133">Transmembrane helix</keyword>
<dbReference type="InterPro" id="IPR040326">
    <property type="entry name" value="HAP2/GCS1"/>
</dbReference>
<name>A0AA88KYF4_NAELO</name>
<dbReference type="PANTHER" id="PTHR31764:SF0">
    <property type="entry name" value="GENERATIVE CELL SPECIFIC-1_HAP2 DOMAIN-CONTAINING PROTEIN"/>
    <property type="match status" value="1"/>
</dbReference>
<evidence type="ECO:0000256" key="1">
    <source>
        <dbReference type="ARBA" id="ARBA00004251"/>
    </source>
</evidence>
<comment type="caution">
    <text evidence="14">The sequence shown here is derived from an EMBL/GenBank/DDBJ whole genome shotgun (WGS) entry which is preliminary data.</text>
</comment>
<protein>
    <recommendedName>
        <fullName evidence="13">Generative cell specific-1/HAP2 domain-containing protein</fullName>
    </recommendedName>
</protein>
<evidence type="ECO:0000256" key="12">
    <source>
        <dbReference type="SAM" id="Phobius"/>
    </source>
</evidence>
<dbReference type="InterPro" id="IPR018928">
    <property type="entry name" value="HAP2/GCS1_dom"/>
</dbReference>
<evidence type="ECO:0000256" key="9">
    <source>
        <dbReference type="ARBA" id="ARBA00023157"/>
    </source>
</evidence>
<sequence length="518" mass="58164">MVGIDNERSRGNLNCGFLQMKSSAHCMRLHEVDWDGYEIEPFTTKFEITVDLGILGKAKVSPFTKVATLNSGGSVALNGDFSQYKALPTFESKMLFVPAYPKNHPIVLEGSKNWMLVDKNMVTMSGSECDKIGVSFSAFRNQPNACSQLPLSCLGNQLEDLRQTDIALMKEGSRSGKYIISNFGSFLMNSTGAQKTLIMDTSEDTNSVLTIFVNAASVQFLSQKSAGHIVSAFVKPFVAMSKEGEMQITVSNTGTSECSYIITITDCSENILPILQQRVVITPAETVTEHFEIRTSHEFATSNRCKVTLLYSDGEKIQDIIVVFDSKDYAFEKAIDGSIDQTGKVNIEGDHSNSQCKCNSPFDVICIVLHSCIDYIIGWVAAIVGIITIPIIFVFMWRCGLFGLLFQSCKCCACCCSLLPRGIMKCLIGPYKKKKHRRKSKKSKKKRNSSENSERKSKKKKKQRKNRYRNSMRMNDSLPYHPSSYVMMNPQSMARYFKPSPSYEMKEIEYEPVARYYK</sequence>
<dbReference type="PANTHER" id="PTHR31764">
    <property type="entry name" value="PROTEIN HAPLESS 2"/>
    <property type="match status" value="1"/>
</dbReference>
<feature type="domain" description="Generative cell specific-1/HAP2" evidence="13">
    <location>
        <begin position="2"/>
        <end position="373"/>
    </location>
</feature>
<keyword evidence="4 12" id="KW-0812">Transmembrane</keyword>
<comment type="subcellular location">
    <subcellularLocation>
        <location evidence="1">Cell membrane</location>
        <topology evidence="1">Single-pass type I membrane protein</topology>
    </subcellularLocation>
</comment>
<keyword evidence="9" id="KW-1015">Disulfide bond</keyword>
<keyword evidence="15" id="KW-1185">Reference proteome</keyword>
<evidence type="ECO:0000313" key="15">
    <source>
        <dbReference type="Proteomes" id="UP000816034"/>
    </source>
</evidence>
<comment type="similarity">
    <text evidence="2">Belongs to the HAP2/GCS1 family.</text>
</comment>
<evidence type="ECO:0000256" key="5">
    <source>
        <dbReference type="ARBA" id="ARBA00022729"/>
    </source>
</evidence>
<keyword evidence="7" id="KW-0446">Lipid-binding</keyword>
<feature type="transmembrane region" description="Helical" evidence="12">
    <location>
        <begin position="376"/>
        <end position="397"/>
    </location>
</feature>
<dbReference type="Proteomes" id="UP000816034">
    <property type="component" value="Unassembled WGS sequence"/>
</dbReference>
<keyword evidence="5" id="KW-0732">Signal</keyword>
<dbReference type="GO" id="GO:0005886">
    <property type="term" value="C:plasma membrane"/>
    <property type="evidence" value="ECO:0007669"/>
    <property type="project" value="UniProtKB-SubCell"/>
</dbReference>
<keyword evidence="10" id="KW-0278">Fertilization</keyword>
<dbReference type="GeneID" id="68096174"/>
<evidence type="ECO:0000256" key="10">
    <source>
        <dbReference type="ARBA" id="ARBA00023279"/>
    </source>
</evidence>
<evidence type="ECO:0000256" key="7">
    <source>
        <dbReference type="ARBA" id="ARBA00023121"/>
    </source>
</evidence>